<dbReference type="InterPro" id="IPR045116">
    <property type="entry name" value="Clp1/Grc3"/>
</dbReference>
<dbReference type="InterPro" id="IPR057573">
    <property type="entry name" value="NOL9_N"/>
</dbReference>
<comment type="subcellular location">
    <subcellularLocation>
        <location evidence="1">Nucleus</location>
        <location evidence="1">Nucleolus</location>
    </subcellularLocation>
</comment>
<evidence type="ECO:0000313" key="14">
    <source>
        <dbReference type="Proteomes" id="UP000005205"/>
    </source>
</evidence>
<keyword evidence="6" id="KW-0418">Kinase</keyword>
<dbReference type="PANTHER" id="PTHR12755">
    <property type="entry name" value="CLEAVAGE/POLYADENYLATION FACTOR IA SUBUNIT CLP1P"/>
    <property type="match status" value="1"/>
</dbReference>
<reference evidence="13" key="2">
    <citation type="submission" date="2016-04" db="UniProtKB">
        <authorList>
            <consortium name="EnsemblMetazoa"/>
        </authorList>
    </citation>
    <scope>IDENTIFICATION</scope>
</reference>
<keyword evidence="8" id="KW-0539">Nucleus</keyword>
<evidence type="ECO:0000259" key="11">
    <source>
        <dbReference type="Pfam" id="PF24419"/>
    </source>
</evidence>
<evidence type="ECO:0000256" key="8">
    <source>
        <dbReference type="ARBA" id="ARBA00023242"/>
    </source>
</evidence>
<dbReference type="AlphaFoldDB" id="A0A158NBN5"/>
<dbReference type="EnsemblMetazoa" id="XM_012199553.1">
    <property type="protein sequence ID" value="XP_012054943.1"/>
    <property type="gene ID" value="LOC105618014"/>
</dbReference>
<evidence type="ECO:0000259" key="12">
    <source>
        <dbReference type="Pfam" id="PF25467"/>
    </source>
</evidence>
<dbReference type="InParanoid" id="A0A158NBN5"/>
<dbReference type="KEGG" id="acep:105618014"/>
<evidence type="ECO:0000256" key="2">
    <source>
        <dbReference type="ARBA" id="ARBA00011003"/>
    </source>
</evidence>
<evidence type="ECO:0000256" key="9">
    <source>
        <dbReference type="ARBA" id="ARBA00071212"/>
    </source>
</evidence>
<evidence type="ECO:0000256" key="3">
    <source>
        <dbReference type="ARBA" id="ARBA00022552"/>
    </source>
</evidence>
<dbReference type="GO" id="GO:0000448">
    <property type="term" value="P:cleavage in ITS2 between 5.8S rRNA and LSU-rRNA of tricistronic rRNA transcript (SSU-rRNA, 5.8S rRNA, LSU-rRNA)"/>
    <property type="evidence" value="ECO:0007669"/>
    <property type="project" value="TreeGrafter"/>
</dbReference>
<evidence type="ECO:0000256" key="4">
    <source>
        <dbReference type="ARBA" id="ARBA00022679"/>
    </source>
</evidence>
<dbReference type="InterPro" id="IPR057570">
    <property type="entry name" value="NOL9_C"/>
</dbReference>
<dbReference type="STRING" id="12957.A0A158NBN5"/>
<dbReference type="Gene3D" id="3.40.50.300">
    <property type="entry name" value="P-loop containing nucleotide triphosphate hydrolases"/>
    <property type="match status" value="1"/>
</dbReference>
<dbReference type="Proteomes" id="UP000005205">
    <property type="component" value="Unassembled WGS sequence"/>
</dbReference>
<keyword evidence="5" id="KW-0547">Nucleotide-binding</keyword>
<evidence type="ECO:0000256" key="1">
    <source>
        <dbReference type="ARBA" id="ARBA00004604"/>
    </source>
</evidence>
<dbReference type="eggNOG" id="KOG2750">
    <property type="taxonomic scope" value="Eukaryota"/>
</dbReference>
<evidence type="ECO:0000259" key="10">
    <source>
        <dbReference type="Pfam" id="PF16575"/>
    </source>
</evidence>
<proteinExistence type="inferred from homology"/>
<dbReference type="GO" id="GO:0005524">
    <property type="term" value="F:ATP binding"/>
    <property type="evidence" value="ECO:0007669"/>
    <property type="project" value="UniProtKB-KW"/>
</dbReference>
<keyword evidence="3" id="KW-0698">rRNA processing</keyword>
<feature type="domain" description="NOL9 N-terminal" evidence="11">
    <location>
        <begin position="277"/>
        <end position="432"/>
    </location>
</feature>
<protein>
    <recommendedName>
        <fullName evidence="9">Polynucleotide 5'-hydroxyl-kinase NOL9</fullName>
    </recommendedName>
</protein>
<keyword evidence="4" id="KW-0808">Transferase</keyword>
<evidence type="ECO:0000256" key="5">
    <source>
        <dbReference type="ARBA" id="ARBA00022741"/>
    </source>
</evidence>
<name>A0A158NBN5_ATTCE</name>
<dbReference type="InterPro" id="IPR027417">
    <property type="entry name" value="P-loop_NTPase"/>
</dbReference>
<evidence type="ECO:0000313" key="13">
    <source>
        <dbReference type="EnsemblMetazoa" id="XP_012054943.1"/>
    </source>
</evidence>
<keyword evidence="14" id="KW-1185">Reference proteome</keyword>
<dbReference type="PANTHER" id="PTHR12755:SF3">
    <property type="entry name" value="POLYNUCLEOTIDE 5'-HYDROXYL-KINASE NOL9"/>
    <property type="match status" value="1"/>
</dbReference>
<dbReference type="SUPFAM" id="SSF52540">
    <property type="entry name" value="P-loop containing nucleoside triphosphate hydrolases"/>
    <property type="match status" value="1"/>
</dbReference>
<dbReference type="InterPro" id="IPR032319">
    <property type="entry name" value="CLP1_P"/>
</dbReference>
<sequence>MHASLKNSHKDTTVNLVDDACASDMQNIFSLDEPVDISIQRRAAQISLKHKIKCSDNKGSSNETDSETQYFTIDSKESGNLEQKTIGEIDIGFWQLDSENKTESKQKDTDDDLTHIAFNEKRNLGAPFVVNALADGVTSINLPKIFEPEQMMTKLDKEMICNDTLEKINSLINMDRVIMTDAKSGKSKYNDRIEIKHLELTSPVLSSITKNDESEDANRLKAANVNNTSNPIRNRCMRKKHIKNNNPQYIDHNNSTETSSPRRKNINCSHQHMDEKAPKIYCLRNLVIVIMKSGSRFCFTGKLLVKVLYGAVKIYGSVLNKSINNTEIYSPRGYSNVVIETSEEFPKDSVEDVWTALAVKGITRDSESKLQIDVDNVQPGTAVLVLQNFENNLTLFLKTYFTYFKLFPNVKNPHYFSWTDPKRAEIILQATLRFEQYNFNYRQLIVDSCITMDIAERMLNRWRANEWSCTLIAGGKSVGKSTSMRYLINSLLGTSKKVVLIDVDPGQAECTPPGCISYSLIEEPLMGPNFTHLKAPVYQLFIDNVDVSRCVTRYLEGIKMLIEKLKECPILSRLPIVVNTMGFTKSLGWNIIIFTIKLISPSIILQIMSSKKKNNYNDVLSAAVINNQKCSWTFCDETFIDWNRPCEHDLCLIYSQAEVAARNELNITPYQGRELVMLSYLSNIVHDKNDFPQYNTELSFNINEAVPYTAPFSSLCIIPQRLFGVPASRALNVINGNIVALCGIDLTEDSPKKSTNISNLQVLTQRSPLCTCYGFGIVRGVDMERQEVFIITPLSISIMQHVNCLAGCIPVPPVLLQLHQGAPYVGGNAELPTSREPRRGYFRMKYQNKNESSKS</sequence>
<evidence type="ECO:0000256" key="7">
    <source>
        <dbReference type="ARBA" id="ARBA00022840"/>
    </source>
</evidence>
<dbReference type="Pfam" id="PF16575">
    <property type="entry name" value="CLP1_P"/>
    <property type="match status" value="1"/>
</dbReference>
<dbReference type="OrthoDB" id="2405412at2759"/>
<dbReference type="EMBL" id="ADTU01011234">
    <property type="status" value="NOT_ANNOTATED_CDS"/>
    <property type="molecule type" value="Genomic_DNA"/>
</dbReference>
<keyword evidence="7" id="KW-0067">ATP-binding</keyword>
<feature type="domain" description="NOL9 C-terminal" evidence="12">
    <location>
        <begin position="705"/>
        <end position="808"/>
    </location>
</feature>
<comment type="similarity">
    <text evidence="2">Belongs to the Clp1 family. NOL9/GRC3 subfamily.</text>
</comment>
<accession>A0A158NBN5</accession>
<dbReference type="OMA" id="YFGETSC"/>
<gene>
    <name evidence="13" type="primary">105618014</name>
</gene>
<feature type="domain" description="Clp1 P-loop" evidence="10">
    <location>
        <begin position="474"/>
        <end position="621"/>
    </location>
</feature>
<dbReference type="Pfam" id="PF24419">
    <property type="entry name" value="Cupin_NOL9"/>
    <property type="match status" value="1"/>
</dbReference>
<reference evidence="14" key="1">
    <citation type="journal article" date="2011" name="PLoS Genet.">
        <title>The genome sequence of the leaf-cutter ant Atta cephalotes reveals insights into its obligate symbiotic lifestyle.</title>
        <authorList>
            <person name="Suen G."/>
            <person name="Teiling C."/>
            <person name="Li L."/>
            <person name="Holt C."/>
            <person name="Abouheif E."/>
            <person name="Bornberg-Bauer E."/>
            <person name="Bouffard P."/>
            <person name="Caldera E.J."/>
            <person name="Cash E."/>
            <person name="Cavanaugh A."/>
            <person name="Denas O."/>
            <person name="Elhaik E."/>
            <person name="Fave M.J."/>
            <person name="Gadau J."/>
            <person name="Gibson J.D."/>
            <person name="Graur D."/>
            <person name="Grubbs K.J."/>
            <person name="Hagen D.E."/>
            <person name="Harkins T.T."/>
            <person name="Helmkampf M."/>
            <person name="Hu H."/>
            <person name="Johnson B.R."/>
            <person name="Kim J."/>
            <person name="Marsh S.E."/>
            <person name="Moeller J.A."/>
            <person name="Munoz-Torres M.C."/>
            <person name="Murphy M.C."/>
            <person name="Naughton M.C."/>
            <person name="Nigam S."/>
            <person name="Overson R."/>
            <person name="Rajakumar R."/>
            <person name="Reese J.T."/>
            <person name="Scott J.J."/>
            <person name="Smith C.R."/>
            <person name="Tao S."/>
            <person name="Tsutsui N.D."/>
            <person name="Viljakainen L."/>
            <person name="Wissler L."/>
            <person name="Yandell M.D."/>
            <person name="Zimmer F."/>
            <person name="Taylor J."/>
            <person name="Slater S.C."/>
            <person name="Clifton S.W."/>
            <person name="Warren W.C."/>
            <person name="Elsik C.G."/>
            <person name="Smith C.D."/>
            <person name="Weinstock G.M."/>
            <person name="Gerardo N.M."/>
            <person name="Currie C.R."/>
        </authorList>
    </citation>
    <scope>NUCLEOTIDE SEQUENCE [LARGE SCALE GENOMIC DNA]</scope>
</reference>
<dbReference type="Pfam" id="PF25467">
    <property type="entry name" value="NOL9_C"/>
    <property type="match status" value="1"/>
</dbReference>
<dbReference type="GO" id="GO:0051731">
    <property type="term" value="F:polynucleotide 5'-hydroxyl-kinase activity"/>
    <property type="evidence" value="ECO:0007669"/>
    <property type="project" value="InterPro"/>
</dbReference>
<evidence type="ECO:0000256" key="6">
    <source>
        <dbReference type="ARBA" id="ARBA00022777"/>
    </source>
</evidence>
<organism evidence="13 14">
    <name type="scientific">Atta cephalotes</name>
    <name type="common">Leafcutter ant</name>
    <dbReference type="NCBI Taxonomy" id="12957"/>
    <lineage>
        <taxon>Eukaryota</taxon>
        <taxon>Metazoa</taxon>
        <taxon>Ecdysozoa</taxon>
        <taxon>Arthropoda</taxon>
        <taxon>Hexapoda</taxon>
        <taxon>Insecta</taxon>
        <taxon>Pterygota</taxon>
        <taxon>Neoptera</taxon>
        <taxon>Endopterygota</taxon>
        <taxon>Hymenoptera</taxon>
        <taxon>Apocrita</taxon>
        <taxon>Aculeata</taxon>
        <taxon>Formicoidea</taxon>
        <taxon>Formicidae</taxon>
        <taxon>Myrmicinae</taxon>
        <taxon>Atta</taxon>
    </lineage>
</organism>
<dbReference type="GO" id="GO:0005730">
    <property type="term" value="C:nucleolus"/>
    <property type="evidence" value="ECO:0007669"/>
    <property type="project" value="UniProtKB-SubCell"/>
</dbReference>